<dbReference type="PRINTS" id="PR00413">
    <property type="entry name" value="HADHALOGNASE"/>
</dbReference>
<dbReference type="Gene3D" id="3.40.50.1000">
    <property type="entry name" value="HAD superfamily/HAD-like"/>
    <property type="match status" value="1"/>
</dbReference>
<dbReference type="InterPro" id="IPR036412">
    <property type="entry name" value="HAD-like_sf"/>
</dbReference>
<dbReference type="RefSeq" id="WP_132702789.1">
    <property type="nucleotide sequence ID" value="NZ_SLZR01000015.1"/>
</dbReference>
<keyword evidence="2 4" id="KW-0378">Hydrolase</keyword>
<dbReference type="NCBIfam" id="TIGR01509">
    <property type="entry name" value="HAD-SF-IA-v3"/>
    <property type="match status" value="1"/>
</dbReference>
<protein>
    <submittedName>
        <fullName evidence="4">Putative hydrolase of the HAD superfamily</fullName>
    </submittedName>
</protein>
<evidence type="ECO:0000313" key="5">
    <source>
        <dbReference type="Proteomes" id="UP000295793"/>
    </source>
</evidence>
<proteinExistence type="predicted"/>
<evidence type="ECO:0000313" key="4">
    <source>
        <dbReference type="EMBL" id="TCS38755.1"/>
    </source>
</evidence>
<dbReference type="PANTHER" id="PTHR46470">
    <property type="entry name" value="N-ACYLNEURAMINATE-9-PHOSPHATASE"/>
    <property type="match status" value="1"/>
</dbReference>
<gene>
    <name evidence="4" type="ORF">BCF53_11529</name>
</gene>
<dbReference type="InterPro" id="IPR006439">
    <property type="entry name" value="HAD-SF_hydro_IA"/>
</dbReference>
<dbReference type="AlphaFoldDB" id="A0A4R3I289"/>
<evidence type="ECO:0000256" key="2">
    <source>
        <dbReference type="ARBA" id="ARBA00022801"/>
    </source>
</evidence>
<accession>A0A4R3I289</accession>
<comment type="caution">
    <text evidence="4">The sequence shown here is derived from an EMBL/GenBank/DDBJ whole genome shotgun (WGS) entry which is preliminary data.</text>
</comment>
<keyword evidence="3" id="KW-0460">Magnesium</keyword>
<name>A0A4R3I289_9GAMM</name>
<dbReference type="NCBIfam" id="TIGR01549">
    <property type="entry name" value="HAD-SF-IA-v1"/>
    <property type="match status" value="1"/>
</dbReference>
<dbReference type="OrthoDB" id="367448at2"/>
<sequence>MYKAIVFDFGNTLAQSASLAEALKAVVDVDKAIVIGESIEAEIAALYKPDQQEQPDWKVIWDRCFAAAGLAFQEELGRQHLERFCSLNQTFQGIPELLSELKHRGMKLGLLSNVTGPYEIFQKDLEHRGLAKYFDAIVWSSAIGYRKPCSLAFEAVLAKLGVDPKEALMVGDSEIADIEGAAKVGMATVWVTSQPNKHTADYSTCPQRLATDVLSIAGAARLK</sequence>
<dbReference type="SUPFAM" id="SSF56784">
    <property type="entry name" value="HAD-like"/>
    <property type="match status" value="1"/>
</dbReference>
<dbReference type="Pfam" id="PF00702">
    <property type="entry name" value="Hydrolase"/>
    <property type="match status" value="1"/>
</dbReference>
<dbReference type="SFLD" id="SFLDS00003">
    <property type="entry name" value="Haloacid_Dehalogenase"/>
    <property type="match status" value="1"/>
</dbReference>
<comment type="cofactor">
    <cofactor evidence="1">
        <name>Mg(2+)</name>
        <dbReference type="ChEBI" id="CHEBI:18420"/>
    </cofactor>
</comment>
<organism evidence="4 5">
    <name type="scientific">Reinekea marinisedimentorum</name>
    <dbReference type="NCBI Taxonomy" id="230495"/>
    <lineage>
        <taxon>Bacteria</taxon>
        <taxon>Pseudomonadati</taxon>
        <taxon>Pseudomonadota</taxon>
        <taxon>Gammaproteobacteria</taxon>
        <taxon>Oceanospirillales</taxon>
        <taxon>Saccharospirillaceae</taxon>
        <taxon>Reinekea</taxon>
    </lineage>
</organism>
<dbReference type="InterPro" id="IPR023214">
    <property type="entry name" value="HAD_sf"/>
</dbReference>
<dbReference type="GO" id="GO:0050124">
    <property type="term" value="F:N-acylneuraminate-9-phosphatase activity"/>
    <property type="evidence" value="ECO:0007669"/>
    <property type="project" value="TreeGrafter"/>
</dbReference>
<evidence type="ECO:0000256" key="3">
    <source>
        <dbReference type="ARBA" id="ARBA00022842"/>
    </source>
</evidence>
<dbReference type="EMBL" id="SLZR01000015">
    <property type="protein sequence ID" value="TCS38755.1"/>
    <property type="molecule type" value="Genomic_DNA"/>
</dbReference>
<dbReference type="InterPro" id="IPR051400">
    <property type="entry name" value="HAD-like_hydrolase"/>
</dbReference>
<evidence type="ECO:0000256" key="1">
    <source>
        <dbReference type="ARBA" id="ARBA00001946"/>
    </source>
</evidence>
<dbReference type="PANTHER" id="PTHR46470:SF3">
    <property type="entry name" value="N-ACYLNEURAMINATE-9-PHOSPHATASE"/>
    <property type="match status" value="1"/>
</dbReference>
<dbReference type="SFLD" id="SFLDG01129">
    <property type="entry name" value="C1.5:_HAD__Beta-PGM__Phosphata"/>
    <property type="match status" value="1"/>
</dbReference>
<reference evidence="4 5" key="1">
    <citation type="submission" date="2019-03" db="EMBL/GenBank/DDBJ databases">
        <title>Genomic Encyclopedia of Archaeal and Bacterial Type Strains, Phase II (KMG-II): from individual species to whole genera.</title>
        <authorList>
            <person name="Goeker M."/>
        </authorList>
    </citation>
    <scope>NUCLEOTIDE SEQUENCE [LARGE SCALE GENOMIC DNA]</scope>
    <source>
        <strain evidence="4 5">DSM 15388</strain>
    </source>
</reference>
<keyword evidence="5" id="KW-1185">Reference proteome</keyword>
<dbReference type="GO" id="GO:0046380">
    <property type="term" value="P:N-acetylneuraminate biosynthetic process"/>
    <property type="evidence" value="ECO:0007669"/>
    <property type="project" value="TreeGrafter"/>
</dbReference>
<dbReference type="Proteomes" id="UP000295793">
    <property type="component" value="Unassembled WGS sequence"/>
</dbReference>